<sequence>MCANEKALDWAKAFKKSWYGLGLLIFGRDIAQDWRNLWNRQPVPSLPMTVRSEKDPKKEIPLVFYPDYNATIDDPDMRVKGNLNADVAKLLVDKFKDAEVALIFNDRGGHMVGKLTEWEASAGAFIIRAPHDTYRQIKEAYRSQASEPIILLVFGDKSKPDRRQVLLHADDSVEVTQCAWKWLCSIGLPIVIAVGGAVWWFFDSSWQLGYASIFFLMMPDLIQAFMRNQTHLQSAIKVHSNMTGLLDEEWAILQQGWNCTVQSRTLGSHVAVWDSALFFCGCVLYRLHNIRNKTTHRRCLHYISQHSFPDKLEADVSLGWWFETRATIFADVSRSVAKRNIIFGLFMVAECAMIILTCLASLFDTGNDFAVMCYATAYGVGLGLLTLLFMYLASNVNTELQNGLKEVNSSETKDIEQGSPVTMLKRRRDKQAQEAISELLDYERIHPAKLKFMGVPFTIEFLWGYAAPLGTYATGVIYWIVQNTLIHA</sequence>
<feature type="transmembrane region" description="Helical" evidence="1">
    <location>
        <begin position="341"/>
        <end position="363"/>
    </location>
</feature>
<evidence type="ECO:0000256" key="1">
    <source>
        <dbReference type="SAM" id="Phobius"/>
    </source>
</evidence>
<evidence type="ECO:0000313" key="3">
    <source>
        <dbReference type="Proteomes" id="UP000649617"/>
    </source>
</evidence>
<organism evidence="2 3">
    <name type="scientific">Symbiodinium pilosum</name>
    <name type="common">Dinoflagellate</name>
    <dbReference type="NCBI Taxonomy" id="2952"/>
    <lineage>
        <taxon>Eukaryota</taxon>
        <taxon>Sar</taxon>
        <taxon>Alveolata</taxon>
        <taxon>Dinophyceae</taxon>
        <taxon>Suessiales</taxon>
        <taxon>Symbiodiniaceae</taxon>
        <taxon>Symbiodinium</taxon>
    </lineage>
</organism>
<reference evidence="2" key="1">
    <citation type="submission" date="2021-02" db="EMBL/GenBank/DDBJ databases">
        <authorList>
            <person name="Dougan E. K."/>
            <person name="Rhodes N."/>
            <person name="Thang M."/>
            <person name="Chan C."/>
        </authorList>
    </citation>
    <scope>NUCLEOTIDE SEQUENCE</scope>
</reference>
<keyword evidence="1" id="KW-0812">Transmembrane</keyword>
<feature type="transmembrane region" description="Helical" evidence="1">
    <location>
        <begin position="369"/>
        <end position="392"/>
    </location>
</feature>
<keyword evidence="1" id="KW-0472">Membrane</keyword>
<feature type="transmembrane region" description="Helical" evidence="1">
    <location>
        <begin position="182"/>
        <end position="202"/>
    </location>
</feature>
<proteinExistence type="predicted"/>
<dbReference type="Proteomes" id="UP000649617">
    <property type="component" value="Unassembled WGS sequence"/>
</dbReference>
<name>A0A812L7H8_SYMPI</name>
<protein>
    <submittedName>
        <fullName evidence="2">Uncharacterized protein</fullName>
    </submittedName>
</protein>
<keyword evidence="3" id="KW-1185">Reference proteome</keyword>
<dbReference type="AlphaFoldDB" id="A0A812L7H8"/>
<accession>A0A812L7H8</accession>
<dbReference type="EMBL" id="CAJNIZ010004905">
    <property type="protein sequence ID" value="CAE7237120.1"/>
    <property type="molecule type" value="Genomic_DNA"/>
</dbReference>
<comment type="caution">
    <text evidence="2">The sequence shown here is derived from an EMBL/GenBank/DDBJ whole genome shotgun (WGS) entry which is preliminary data.</text>
</comment>
<gene>
    <name evidence="2" type="ORF">SPIL2461_LOCUS3900</name>
</gene>
<dbReference type="OrthoDB" id="418439at2759"/>
<evidence type="ECO:0000313" key="2">
    <source>
        <dbReference type="EMBL" id="CAE7237120.1"/>
    </source>
</evidence>
<feature type="transmembrane region" description="Helical" evidence="1">
    <location>
        <begin position="461"/>
        <end position="481"/>
    </location>
</feature>
<keyword evidence="1" id="KW-1133">Transmembrane helix</keyword>